<dbReference type="AlphaFoldDB" id="A0A0A9YUI9"/>
<keyword evidence="2" id="KW-0732">Signal</keyword>
<dbReference type="CDD" id="cd23992">
    <property type="entry name" value="PBP_GOBP"/>
    <property type="match status" value="1"/>
</dbReference>
<dbReference type="SUPFAM" id="SSF47565">
    <property type="entry name" value="Insect pheromone/odorant-binding proteins"/>
    <property type="match status" value="1"/>
</dbReference>
<feature type="region of interest" description="Disordered" evidence="1">
    <location>
        <begin position="148"/>
        <end position="172"/>
    </location>
</feature>
<dbReference type="Gene3D" id="1.10.238.20">
    <property type="entry name" value="Pheromone/general odorant binding protein domain"/>
    <property type="match status" value="1"/>
</dbReference>
<evidence type="ECO:0000313" key="3">
    <source>
        <dbReference type="EMBL" id="JAG33235.1"/>
    </source>
</evidence>
<dbReference type="InterPro" id="IPR036728">
    <property type="entry name" value="PBP_GOBP_sf"/>
</dbReference>
<sequence length="172" mass="19147">MMKAALVYLCCSVMVSTALAEESNVTFGEDIMSCLRNSNLSVEEVENTTFFNPNITIPHKFKCFGACLIATDYNVSVTPEGIVEKEDLLIAAIMQDKDMDFANATDVLDTCKSIMSPKMDSCENIYNYATCVNQIYFEKKGIQSYSGHILDQNDHNHNDHPSEPSLTSSMQT</sequence>
<feature type="chain" id="PRO_5002055086" evidence="2">
    <location>
        <begin position="21"/>
        <end position="172"/>
    </location>
</feature>
<dbReference type="InterPro" id="IPR006170">
    <property type="entry name" value="PBP/GOBP"/>
</dbReference>
<evidence type="ECO:0000256" key="1">
    <source>
        <dbReference type="SAM" id="MobiDB-lite"/>
    </source>
</evidence>
<feature type="signal peptide" evidence="2">
    <location>
        <begin position="1"/>
        <end position="20"/>
    </location>
</feature>
<dbReference type="GO" id="GO:0005549">
    <property type="term" value="F:odorant binding"/>
    <property type="evidence" value="ECO:0007669"/>
    <property type="project" value="InterPro"/>
</dbReference>
<dbReference type="EMBL" id="GBHO01010369">
    <property type="protein sequence ID" value="JAG33235.1"/>
    <property type="molecule type" value="Transcribed_RNA"/>
</dbReference>
<evidence type="ECO:0000256" key="2">
    <source>
        <dbReference type="SAM" id="SignalP"/>
    </source>
</evidence>
<keyword evidence="3" id="KW-0675">Receptor</keyword>
<gene>
    <name evidence="3" type="primary">OR8A1</name>
    <name evidence="3" type="ORF">CM83_20199</name>
</gene>
<protein>
    <submittedName>
        <fullName evidence="3">Olfactory receptor 8A1</fullName>
    </submittedName>
</protein>
<feature type="compositionally biased region" description="Basic and acidic residues" evidence="1">
    <location>
        <begin position="151"/>
        <end position="162"/>
    </location>
</feature>
<reference evidence="3" key="2">
    <citation type="submission" date="2014-07" db="EMBL/GenBank/DDBJ databases">
        <authorList>
            <person name="Hull J."/>
        </authorList>
    </citation>
    <scope>NUCLEOTIDE SEQUENCE</scope>
</reference>
<proteinExistence type="predicted"/>
<reference evidence="3" key="1">
    <citation type="journal article" date="2014" name="PLoS ONE">
        <title>Transcriptome-Based Identification of ABC Transporters in the Western Tarnished Plant Bug Lygus hesperus.</title>
        <authorList>
            <person name="Hull J.J."/>
            <person name="Chaney K."/>
            <person name="Geib S.M."/>
            <person name="Fabrick J.A."/>
            <person name="Brent C.S."/>
            <person name="Walsh D."/>
            <person name="Lavine L.C."/>
        </authorList>
    </citation>
    <scope>NUCLEOTIDE SEQUENCE</scope>
</reference>
<organism evidence="3">
    <name type="scientific">Lygus hesperus</name>
    <name type="common">Western plant bug</name>
    <dbReference type="NCBI Taxonomy" id="30085"/>
    <lineage>
        <taxon>Eukaryota</taxon>
        <taxon>Metazoa</taxon>
        <taxon>Ecdysozoa</taxon>
        <taxon>Arthropoda</taxon>
        <taxon>Hexapoda</taxon>
        <taxon>Insecta</taxon>
        <taxon>Pterygota</taxon>
        <taxon>Neoptera</taxon>
        <taxon>Paraneoptera</taxon>
        <taxon>Hemiptera</taxon>
        <taxon>Heteroptera</taxon>
        <taxon>Panheteroptera</taxon>
        <taxon>Cimicomorpha</taxon>
        <taxon>Miridae</taxon>
        <taxon>Mirini</taxon>
        <taxon>Lygus</taxon>
    </lineage>
</organism>
<name>A0A0A9YUI9_LYGHE</name>
<dbReference type="Pfam" id="PF01395">
    <property type="entry name" value="PBP_GOBP"/>
    <property type="match status" value="1"/>
</dbReference>
<accession>A0A0A9YUI9</accession>